<dbReference type="GO" id="GO:0005886">
    <property type="term" value="C:plasma membrane"/>
    <property type="evidence" value="ECO:0007669"/>
    <property type="project" value="TreeGrafter"/>
</dbReference>
<name>A0A6B2KS28_9NEIS</name>
<keyword evidence="4 5" id="KW-0472">Membrane</keyword>
<dbReference type="InterPro" id="IPR004837">
    <property type="entry name" value="NaCa_Exmemb"/>
</dbReference>
<evidence type="ECO:0000313" key="8">
    <source>
        <dbReference type="Proteomes" id="UP000482578"/>
    </source>
</evidence>
<dbReference type="GO" id="GO:0006874">
    <property type="term" value="P:intracellular calcium ion homeostasis"/>
    <property type="evidence" value="ECO:0007669"/>
    <property type="project" value="TreeGrafter"/>
</dbReference>
<feature type="transmembrane region" description="Helical" evidence="5">
    <location>
        <begin position="293"/>
        <end position="309"/>
    </location>
</feature>
<keyword evidence="2 5" id="KW-0812">Transmembrane</keyword>
<comment type="subcellular location">
    <subcellularLocation>
        <location evidence="1">Membrane</location>
        <topology evidence="1">Multi-pass membrane protein</topology>
    </subcellularLocation>
</comment>
<dbReference type="InterPro" id="IPR004481">
    <property type="entry name" value="K/Na/Ca-exchanger"/>
</dbReference>
<evidence type="ECO:0000256" key="5">
    <source>
        <dbReference type="SAM" id="Phobius"/>
    </source>
</evidence>
<dbReference type="AlphaFoldDB" id="A0A6B2KS28"/>
<evidence type="ECO:0000313" key="7">
    <source>
        <dbReference type="EMBL" id="NDV12934.1"/>
    </source>
</evidence>
<dbReference type="RefSeq" id="WP_163316139.1">
    <property type="nucleotide sequence ID" value="NZ_JAAGAA010000006.1"/>
</dbReference>
<dbReference type="Proteomes" id="UP000482578">
    <property type="component" value="Unassembled WGS sequence"/>
</dbReference>
<feature type="domain" description="Sodium/calcium exchanger membrane region" evidence="6">
    <location>
        <begin position="172"/>
        <end position="307"/>
    </location>
</feature>
<sequence length="310" mass="30925">MAVALADTGLLAGAVVLAALGGEAFLRAIVGAAGAFRVPKAVVATTLAACATSSPEMVVSTVAALSGAPQIGLGDALGSNVANIALIFGLALLFAPVRAAAGGLGADYTLALAAPLLTFLFLMDGVLSRAEALLLLAVFAGWLIWTVRAAHASRSGARETSASTLPVGRIVLFGLFGLACLMLAGRLFVLGASGVAASFGVGGYVVGVLLVAFGTSLPELVTVLLSRLRGHDDIGVGTLIGSNLFNGLAIVGVAGLIHPIAVPRAEVALTLACGVVALLLLRPNADGLIGRGRGVLLLLLYAGFVWGTLQ</sequence>
<evidence type="ECO:0000256" key="1">
    <source>
        <dbReference type="ARBA" id="ARBA00004141"/>
    </source>
</evidence>
<dbReference type="GO" id="GO:0005262">
    <property type="term" value="F:calcium channel activity"/>
    <property type="evidence" value="ECO:0007669"/>
    <property type="project" value="TreeGrafter"/>
</dbReference>
<evidence type="ECO:0000256" key="4">
    <source>
        <dbReference type="ARBA" id="ARBA00023136"/>
    </source>
</evidence>
<feature type="transmembrane region" description="Helical" evidence="5">
    <location>
        <begin position="195"/>
        <end position="213"/>
    </location>
</feature>
<feature type="domain" description="Sodium/calcium exchanger membrane region" evidence="6">
    <location>
        <begin position="9"/>
        <end position="146"/>
    </location>
</feature>
<dbReference type="PANTHER" id="PTHR10846">
    <property type="entry name" value="SODIUM/POTASSIUM/CALCIUM EXCHANGER"/>
    <property type="match status" value="1"/>
</dbReference>
<feature type="transmembrane region" description="Helical" evidence="5">
    <location>
        <begin position="234"/>
        <end position="257"/>
    </location>
</feature>
<accession>A0A6B2KS28</accession>
<feature type="transmembrane region" description="Helical" evidence="5">
    <location>
        <begin position="81"/>
        <end position="101"/>
    </location>
</feature>
<gene>
    <name evidence="7" type="ORF">GZH52_08975</name>
</gene>
<protein>
    <submittedName>
        <fullName evidence="7">Sodium:calcium antiporter</fullName>
    </submittedName>
</protein>
<dbReference type="PANTHER" id="PTHR10846:SF8">
    <property type="entry name" value="INNER MEMBRANE PROTEIN YRBG"/>
    <property type="match status" value="1"/>
</dbReference>
<keyword evidence="8" id="KW-1185">Reference proteome</keyword>
<feature type="transmembrane region" description="Helical" evidence="5">
    <location>
        <begin position="263"/>
        <end position="281"/>
    </location>
</feature>
<reference evidence="7 8" key="1">
    <citation type="submission" date="2020-02" db="EMBL/GenBank/DDBJ databases">
        <authorList>
            <person name="Yang Z."/>
        </authorList>
    </citation>
    <scope>NUCLEOTIDE SEQUENCE [LARGE SCALE GENOMIC DNA]</scope>
    <source>
        <strain evidence="7 8">HX-7-9</strain>
    </source>
</reference>
<dbReference type="GO" id="GO:0008273">
    <property type="term" value="F:calcium, potassium:sodium antiporter activity"/>
    <property type="evidence" value="ECO:0007669"/>
    <property type="project" value="TreeGrafter"/>
</dbReference>
<evidence type="ECO:0000256" key="3">
    <source>
        <dbReference type="ARBA" id="ARBA00022989"/>
    </source>
</evidence>
<dbReference type="InterPro" id="IPR044880">
    <property type="entry name" value="NCX_ion-bd_dom_sf"/>
</dbReference>
<organism evidence="7 8">
    <name type="scientific">Crenobacter caeni</name>
    <dbReference type="NCBI Taxonomy" id="2705474"/>
    <lineage>
        <taxon>Bacteria</taxon>
        <taxon>Pseudomonadati</taxon>
        <taxon>Pseudomonadota</taxon>
        <taxon>Betaproteobacteria</taxon>
        <taxon>Neisseriales</taxon>
        <taxon>Neisseriaceae</taxon>
        <taxon>Crenobacter</taxon>
    </lineage>
</organism>
<feature type="transmembrane region" description="Helical" evidence="5">
    <location>
        <begin position="108"/>
        <end position="126"/>
    </location>
</feature>
<comment type="caution">
    <text evidence="7">The sequence shown here is derived from an EMBL/GenBank/DDBJ whole genome shotgun (WGS) entry which is preliminary data.</text>
</comment>
<dbReference type="EMBL" id="JAAGAA010000006">
    <property type="protein sequence ID" value="NDV12934.1"/>
    <property type="molecule type" value="Genomic_DNA"/>
</dbReference>
<feature type="transmembrane region" description="Helical" evidence="5">
    <location>
        <begin position="170"/>
        <end position="189"/>
    </location>
</feature>
<evidence type="ECO:0000256" key="2">
    <source>
        <dbReference type="ARBA" id="ARBA00022692"/>
    </source>
</evidence>
<proteinExistence type="predicted"/>
<keyword evidence="3 5" id="KW-1133">Transmembrane helix</keyword>
<evidence type="ECO:0000259" key="6">
    <source>
        <dbReference type="Pfam" id="PF01699"/>
    </source>
</evidence>
<feature type="transmembrane region" description="Helical" evidence="5">
    <location>
        <begin position="132"/>
        <end position="150"/>
    </location>
</feature>
<dbReference type="Pfam" id="PF01699">
    <property type="entry name" value="Na_Ca_ex"/>
    <property type="match status" value="2"/>
</dbReference>
<dbReference type="Gene3D" id="1.20.1420.30">
    <property type="entry name" value="NCX, central ion-binding region"/>
    <property type="match status" value="1"/>
</dbReference>